<feature type="region of interest" description="Disordered" evidence="2">
    <location>
        <begin position="464"/>
        <end position="512"/>
    </location>
</feature>
<dbReference type="OrthoDB" id="441129at2759"/>
<feature type="compositionally biased region" description="Basic and acidic residues" evidence="2">
    <location>
        <begin position="23"/>
        <end position="38"/>
    </location>
</feature>
<feature type="coiled-coil region" evidence="1">
    <location>
        <begin position="61"/>
        <end position="180"/>
    </location>
</feature>
<feature type="compositionally biased region" description="Low complexity" evidence="2">
    <location>
        <begin position="471"/>
        <end position="483"/>
    </location>
</feature>
<reference evidence="3" key="1">
    <citation type="submission" date="2009-08" db="EMBL/GenBank/DDBJ databases">
        <title>Annotation of Salpingoeca rosetta.</title>
        <authorList>
            <consortium name="The Broad Institute Genome Sequencing Platform"/>
            <person name="Russ C."/>
            <person name="Cuomo C."/>
            <person name="Burger G."/>
            <person name="Gray M.W."/>
            <person name="Holland P.W.H."/>
            <person name="King N."/>
            <person name="Lang F.B.F."/>
            <person name="Roger A.J."/>
            <person name="Ruiz-Trillo I."/>
            <person name="Young S.K."/>
            <person name="Zeng Q."/>
            <person name="Gargeya S."/>
            <person name="Alvarado L."/>
            <person name="Berlin A."/>
            <person name="Chapman S.B."/>
            <person name="Chen Z."/>
            <person name="Freedman E."/>
            <person name="Gellesch M."/>
            <person name="Goldberg J."/>
            <person name="Griggs A."/>
            <person name="Gujja S."/>
            <person name="Heilman E."/>
            <person name="Heiman D."/>
            <person name="Howarth C."/>
            <person name="Mehta T."/>
            <person name="Neiman D."/>
            <person name="Pearson M."/>
            <person name="Roberts A."/>
            <person name="Saif S."/>
            <person name="Shea T."/>
            <person name="Shenoy N."/>
            <person name="Sisk P."/>
            <person name="Stolte C."/>
            <person name="Sykes S."/>
            <person name="White J."/>
            <person name="Yandava C."/>
            <person name="Haas B."/>
            <person name="Nusbaum C."/>
            <person name="Birren B."/>
        </authorList>
    </citation>
    <scope>NUCLEOTIDE SEQUENCE [LARGE SCALE GENOMIC DNA]</scope>
    <source>
        <strain evidence="3">ATCC 50818</strain>
    </source>
</reference>
<dbReference type="eggNOG" id="ENOG502QRCW">
    <property type="taxonomic scope" value="Eukaryota"/>
</dbReference>
<dbReference type="STRING" id="946362.F2UL57"/>
<feature type="region of interest" description="Disordered" evidence="2">
    <location>
        <begin position="1"/>
        <end position="38"/>
    </location>
</feature>
<evidence type="ECO:0000256" key="2">
    <source>
        <dbReference type="SAM" id="MobiDB-lite"/>
    </source>
</evidence>
<evidence type="ECO:0000256" key="1">
    <source>
        <dbReference type="SAM" id="Coils"/>
    </source>
</evidence>
<evidence type="ECO:0000313" key="4">
    <source>
        <dbReference type="Proteomes" id="UP000007799"/>
    </source>
</evidence>
<dbReference type="AlphaFoldDB" id="F2UL57"/>
<keyword evidence="4" id="KW-1185">Reference proteome</keyword>
<feature type="compositionally biased region" description="Basic residues" evidence="2">
    <location>
        <begin position="1"/>
        <end position="22"/>
    </location>
</feature>
<gene>
    <name evidence="3" type="ORF">PTSG_09489</name>
</gene>
<evidence type="ECO:0000313" key="3">
    <source>
        <dbReference type="EMBL" id="EGD77856.1"/>
    </source>
</evidence>
<dbReference type="EMBL" id="GL832980">
    <property type="protein sequence ID" value="EGD77856.1"/>
    <property type="molecule type" value="Genomic_DNA"/>
</dbReference>
<feature type="coiled-coil region" evidence="1">
    <location>
        <begin position="233"/>
        <end position="316"/>
    </location>
</feature>
<protein>
    <submittedName>
        <fullName evidence="3">Uncharacterized protein</fullName>
    </submittedName>
</protein>
<dbReference type="FunCoup" id="F2UL57">
    <property type="interactions" value="64"/>
</dbReference>
<feature type="compositionally biased region" description="Low complexity" evidence="2">
    <location>
        <begin position="501"/>
        <end position="512"/>
    </location>
</feature>
<keyword evidence="1" id="KW-0175">Coiled coil</keyword>
<sequence length="512" mass="58987">MPPKKKASTKKGKGKGKKKSKSDKKDGEEKPAPHIMTNEEKLWATRFAISEKARKDHRENASVLIQANAGLENKMQEMERDTMEVVAFLRRDLAKAEDELKAAKDHVAEVRRRTQQEIEAVEDDCNNKVMEIQQQLKDRTVELEATRRELFSLREFKHRREEIEREVLDLQDKNRQQVAAFEKEKQAMETKFFEEKARLQQTTERQLNMLAKKAHEEAIKNLGVSSRHTFEENERLTEEIKLHLTENAKLKKDVQALQDKDMHLQLELEEKSGLVTEQAEALTAHKEKTRQLQRKVFALEEKLTAMTQEHARTKREMEQEALDATADLRQTLAATQQALALKTAELKRIRHLARNVLKQRTEVEQFFIDSLRYVRQQIVDTRAEYVKYVRDKYNQDMRAGARTGQLPKVATFGKGTGSVAAEFEKAEQSVPEDFAEIDVTTLTWEQREQVLQRVFAKINGVKYQRPTDAHQQQQQAASSSTQQPRPPAIGHSSGGRRPLSATATQAMQALTM</sequence>
<name>F2UL57_SALR5</name>
<dbReference type="PANTHER" id="PTHR14845">
    <property type="entry name" value="COILED-COIL DOMAIN-CONTAINING 166"/>
    <property type="match status" value="1"/>
</dbReference>
<organism evidence="4">
    <name type="scientific">Salpingoeca rosetta (strain ATCC 50818 / BSB-021)</name>
    <dbReference type="NCBI Taxonomy" id="946362"/>
    <lineage>
        <taxon>Eukaryota</taxon>
        <taxon>Choanoflagellata</taxon>
        <taxon>Craspedida</taxon>
        <taxon>Salpingoecidae</taxon>
        <taxon>Salpingoeca</taxon>
    </lineage>
</organism>
<dbReference type="RefSeq" id="XP_004989920.1">
    <property type="nucleotide sequence ID" value="XM_004989863.1"/>
</dbReference>
<dbReference type="PANTHER" id="PTHR14845:SF5">
    <property type="entry name" value="BASAL BODY-ORIENTATION FACTOR 1"/>
    <property type="match status" value="1"/>
</dbReference>
<proteinExistence type="predicted"/>
<dbReference type="GeneID" id="16070473"/>
<dbReference type="KEGG" id="sre:PTSG_09489"/>
<dbReference type="OMA" id="MEADKWT"/>
<dbReference type="Proteomes" id="UP000007799">
    <property type="component" value="Unassembled WGS sequence"/>
</dbReference>
<dbReference type="InParanoid" id="F2UL57"/>
<accession>F2UL57</accession>